<dbReference type="EMBL" id="DXGK01000008">
    <property type="protein sequence ID" value="HIW69811.1"/>
    <property type="molecule type" value="Genomic_DNA"/>
</dbReference>
<evidence type="ECO:0000256" key="7">
    <source>
        <dbReference type="ARBA" id="ARBA00022840"/>
    </source>
</evidence>
<dbReference type="GO" id="GO:0016301">
    <property type="term" value="F:kinase activity"/>
    <property type="evidence" value="ECO:0007669"/>
    <property type="project" value="UniProtKB-KW"/>
</dbReference>
<accession>A0A9D1QN51</accession>
<evidence type="ECO:0000256" key="2">
    <source>
        <dbReference type="ARBA" id="ARBA00005051"/>
    </source>
</evidence>
<reference evidence="10" key="1">
    <citation type="journal article" date="2021" name="PeerJ">
        <title>Extensive microbial diversity within the chicken gut microbiome revealed by metagenomics and culture.</title>
        <authorList>
            <person name="Gilroy R."/>
            <person name="Ravi A."/>
            <person name="Getino M."/>
            <person name="Pursley I."/>
            <person name="Horton D.L."/>
            <person name="Alikhan N.F."/>
            <person name="Baker D."/>
            <person name="Gharbi K."/>
            <person name="Hall N."/>
            <person name="Watson M."/>
            <person name="Adriaenssens E.M."/>
            <person name="Foster-Nyarko E."/>
            <person name="Jarju S."/>
            <person name="Secka A."/>
            <person name="Antonio M."/>
            <person name="Oren A."/>
            <person name="Chaudhuri R.R."/>
            <person name="La Ragione R."/>
            <person name="Hildebrand F."/>
            <person name="Pallen M.J."/>
        </authorList>
    </citation>
    <scope>NUCLEOTIDE SEQUENCE</scope>
    <source>
        <strain evidence="10">ChiHejej3B27-2180</strain>
    </source>
</reference>
<evidence type="ECO:0000256" key="4">
    <source>
        <dbReference type="ARBA" id="ARBA00022679"/>
    </source>
</evidence>
<dbReference type="AlphaFoldDB" id="A0A9D1QN51"/>
<comment type="pathway">
    <text evidence="2">Cofactor biosynthesis; tetrahydrofolate biosynthesis; 2-amino-4-hydroxy-6-hydroxymethyl-7,8-dihydropteridine diphosphate from 7,8-dihydroneopterin triphosphate: step 4/4.</text>
</comment>
<dbReference type="Pfam" id="PF01288">
    <property type="entry name" value="HPPK"/>
    <property type="match status" value="1"/>
</dbReference>
<evidence type="ECO:0000313" key="10">
    <source>
        <dbReference type="EMBL" id="HIW69811.1"/>
    </source>
</evidence>
<dbReference type="Gene3D" id="3.30.70.560">
    <property type="entry name" value="7,8-Dihydro-6-hydroxymethylpterin-pyrophosphokinase HPPK"/>
    <property type="match status" value="1"/>
</dbReference>
<dbReference type="GO" id="GO:0005524">
    <property type="term" value="F:ATP binding"/>
    <property type="evidence" value="ECO:0007669"/>
    <property type="project" value="UniProtKB-KW"/>
</dbReference>
<evidence type="ECO:0000313" key="11">
    <source>
        <dbReference type="Proteomes" id="UP000886878"/>
    </source>
</evidence>
<evidence type="ECO:0000256" key="8">
    <source>
        <dbReference type="ARBA" id="ARBA00022909"/>
    </source>
</evidence>
<dbReference type="InterPro" id="IPR000550">
    <property type="entry name" value="Hppk"/>
</dbReference>
<proteinExistence type="predicted"/>
<comment type="catalytic activity">
    <reaction evidence="1">
        <text>6-hydroxymethyl-7,8-dihydropterin + ATP = (7,8-dihydropterin-6-yl)methyl diphosphate + AMP + H(+)</text>
        <dbReference type="Rhea" id="RHEA:11412"/>
        <dbReference type="ChEBI" id="CHEBI:15378"/>
        <dbReference type="ChEBI" id="CHEBI:30616"/>
        <dbReference type="ChEBI" id="CHEBI:44841"/>
        <dbReference type="ChEBI" id="CHEBI:72950"/>
        <dbReference type="ChEBI" id="CHEBI:456215"/>
        <dbReference type="EC" id="2.7.6.3"/>
    </reaction>
</comment>
<name>A0A9D1QN51_9LACO</name>
<dbReference type="PROSITE" id="PS00794">
    <property type="entry name" value="HPPK"/>
    <property type="match status" value="1"/>
</dbReference>
<evidence type="ECO:0000259" key="9">
    <source>
        <dbReference type="PROSITE" id="PS00794"/>
    </source>
</evidence>
<keyword evidence="8" id="KW-0289">Folate biosynthesis</keyword>
<keyword evidence="4 10" id="KW-0808">Transferase</keyword>
<keyword evidence="6" id="KW-0418">Kinase</keyword>
<dbReference type="PANTHER" id="PTHR43071:SF1">
    <property type="entry name" value="2-AMINO-4-HYDROXY-6-HYDROXYMETHYLDIHYDROPTERIDINE PYROPHOSPHOKINASE"/>
    <property type="match status" value="1"/>
</dbReference>
<reference evidence="10" key="2">
    <citation type="submission" date="2021-04" db="EMBL/GenBank/DDBJ databases">
        <authorList>
            <person name="Gilroy R."/>
        </authorList>
    </citation>
    <scope>NUCLEOTIDE SEQUENCE</scope>
    <source>
        <strain evidence="10">ChiHejej3B27-2180</strain>
    </source>
</reference>
<dbReference type="PANTHER" id="PTHR43071">
    <property type="entry name" value="2-AMINO-4-HYDROXY-6-HYDROXYMETHYLDIHYDROPTERIDINE PYROPHOSPHOKINASE"/>
    <property type="match status" value="1"/>
</dbReference>
<organism evidence="10 11">
    <name type="scientific">Candidatus Limosilactobacillus merdipullorum</name>
    <dbReference type="NCBI Taxonomy" id="2838653"/>
    <lineage>
        <taxon>Bacteria</taxon>
        <taxon>Bacillati</taxon>
        <taxon>Bacillota</taxon>
        <taxon>Bacilli</taxon>
        <taxon>Lactobacillales</taxon>
        <taxon>Lactobacillaceae</taxon>
        <taxon>Limosilactobacillus</taxon>
    </lineage>
</organism>
<keyword evidence="7" id="KW-0067">ATP-binding</keyword>
<dbReference type="NCBIfam" id="TIGR01498">
    <property type="entry name" value="folK"/>
    <property type="match status" value="1"/>
</dbReference>
<sequence>MAIRRAYLSIGTNIGDRLANLQRALNVLAQNHEIHLRRVSPIYQTEPVGPVVQRNFYNIGLALDTTLTALELLDWCHVVEQSLHRRRLIHWGPRTIDLDIIFYGDQAYDLPRLTVPHPEAANRRFVIQPLLDVSGDDQTIHQRLAEMLEQTTDTNWIDQLKNQGVTI</sequence>
<dbReference type="GO" id="GO:0003848">
    <property type="term" value="F:2-amino-4-hydroxy-6-hydroxymethyldihydropteridine diphosphokinase activity"/>
    <property type="evidence" value="ECO:0007669"/>
    <property type="project" value="UniProtKB-EC"/>
</dbReference>
<dbReference type="InterPro" id="IPR035907">
    <property type="entry name" value="Hppk_sf"/>
</dbReference>
<dbReference type="GO" id="GO:0046656">
    <property type="term" value="P:folic acid biosynthetic process"/>
    <property type="evidence" value="ECO:0007669"/>
    <property type="project" value="UniProtKB-KW"/>
</dbReference>
<dbReference type="Proteomes" id="UP000886878">
    <property type="component" value="Unassembled WGS sequence"/>
</dbReference>
<evidence type="ECO:0000256" key="1">
    <source>
        <dbReference type="ARBA" id="ARBA00000198"/>
    </source>
</evidence>
<comment type="caution">
    <text evidence="10">The sequence shown here is derived from an EMBL/GenBank/DDBJ whole genome shotgun (WGS) entry which is preliminary data.</text>
</comment>
<evidence type="ECO:0000256" key="5">
    <source>
        <dbReference type="ARBA" id="ARBA00022741"/>
    </source>
</evidence>
<evidence type="ECO:0000256" key="6">
    <source>
        <dbReference type="ARBA" id="ARBA00022777"/>
    </source>
</evidence>
<dbReference type="SUPFAM" id="SSF55083">
    <property type="entry name" value="6-hydroxymethyl-7,8-dihydropterin pyrophosphokinase, HPPK"/>
    <property type="match status" value="1"/>
</dbReference>
<evidence type="ECO:0000256" key="3">
    <source>
        <dbReference type="ARBA" id="ARBA00013253"/>
    </source>
</evidence>
<feature type="domain" description="7,8-dihydro-6-hydroxymethylpterin-pyrophosphokinase" evidence="9">
    <location>
        <begin position="90"/>
        <end position="101"/>
    </location>
</feature>
<protein>
    <recommendedName>
        <fullName evidence="3">2-amino-4-hydroxy-6-hydroxymethyldihydropteridine diphosphokinase</fullName>
        <ecNumber evidence="3">2.7.6.3</ecNumber>
    </recommendedName>
</protein>
<gene>
    <name evidence="10" type="primary">folK</name>
    <name evidence="10" type="ORF">H9876_00280</name>
</gene>
<dbReference type="EC" id="2.7.6.3" evidence="3"/>
<dbReference type="CDD" id="cd00483">
    <property type="entry name" value="HPPK"/>
    <property type="match status" value="1"/>
</dbReference>
<keyword evidence="5" id="KW-0547">Nucleotide-binding</keyword>